<feature type="transmembrane region" description="Helical" evidence="1">
    <location>
        <begin position="297"/>
        <end position="320"/>
    </location>
</feature>
<keyword evidence="4" id="KW-1185">Reference proteome</keyword>
<evidence type="ECO:0000259" key="2">
    <source>
        <dbReference type="Pfam" id="PF03372"/>
    </source>
</evidence>
<dbReference type="GO" id="GO:0016020">
    <property type="term" value="C:membrane"/>
    <property type="evidence" value="ECO:0007669"/>
    <property type="project" value="GOC"/>
</dbReference>
<feature type="transmembrane region" description="Helical" evidence="1">
    <location>
        <begin position="370"/>
        <end position="392"/>
    </location>
</feature>
<keyword evidence="1" id="KW-0812">Transmembrane</keyword>
<keyword evidence="1" id="KW-1133">Transmembrane helix</keyword>
<dbReference type="Pfam" id="PF03372">
    <property type="entry name" value="Exo_endo_phos"/>
    <property type="match status" value="1"/>
</dbReference>
<dbReference type="EMBL" id="JAZGQO010000010">
    <property type="protein sequence ID" value="KAK6177333.1"/>
    <property type="molecule type" value="Genomic_DNA"/>
</dbReference>
<evidence type="ECO:0000313" key="3">
    <source>
        <dbReference type="EMBL" id="KAK6177333.1"/>
    </source>
</evidence>
<proteinExistence type="predicted"/>
<dbReference type="GO" id="GO:0006506">
    <property type="term" value="P:GPI anchor biosynthetic process"/>
    <property type="evidence" value="ECO:0007669"/>
    <property type="project" value="TreeGrafter"/>
</dbReference>
<evidence type="ECO:0000256" key="1">
    <source>
        <dbReference type="SAM" id="Phobius"/>
    </source>
</evidence>
<protein>
    <recommendedName>
        <fullName evidence="2">Endonuclease/exonuclease/phosphatase domain-containing protein</fullName>
    </recommendedName>
</protein>
<sequence length="427" mass="50241">MIRDSQSDIAVFQEARSDVDEKKGQITELQYLLPEFRWSVYRTANTVEKYKPDGRLKGWEKEGLGILSKYPILEVTVQHLPHTKGPDTNKRIALHVKISLGRRKILNIIAVHFSYHRQQQCENSIAVLNFIYMKKLENVIIVGDFNTYEDYQYPVQVFTRKNNRVKNKCDELRIGLPKLSRFQDVWQNKSNKKGFTFSNMPTPGYESRPDRILTSHTYHVEETWLSGDGQIYKDHYNNSILYHRFKVLIKNAYENYRGQMGYSCVHDCGPNGSCRCGNCVKGDNRDCDSCLECNGPMFIYFIIYSMVLLLCILILLYSVVKILIIAARYNQDNIYSIMGIKCCLFNTELYDYQLIPRQYRRYSRWRICQVFKIPPAILMFITVILCIFLVWFGRRMFISSLNNIYSVMNEEYFPSDHLMLSTRLFLP</sequence>
<accession>A0AAN8JJZ2</accession>
<gene>
    <name evidence="3" type="ORF">SNE40_015455</name>
</gene>
<keyword evidence="1" id="KW-0472">Membrane</keyword>
<dbReference type="InterPro" id="IPR036691">
    <property type="entry name" value="Endo/exonu/phosph_ase_sf"/>
</dbReference>
<feature type="domain" description="Endonuclease/exonuclease/phosphatase" evidence="2">
    <location>
        <begin position="2"/>
        <end position="221"/>
    </location>
</feature>
<dbReference type="InterPro" id="IPR005135">
    <property type="entry name" value="Endo/exonuclease/phosphatase"/>
</dbReference>
<dbReference type="InterPro" id="IPR051916">
    <property type="entry name" value="GPI-anchor_lipid_remodeler"/>
</dbReference>
<dbReference type="GO" id="GO:0005783">
    <property type="term" value="C:endoplasmic reticulum"/>
    <property type="evidence" value="ECO:0007669"/>
    <property type="project" value="TreeGrafter"/>
</dbReference>
<dbReference type="GO" id="GO:0003824">
    <property type="term" value="F:catalytic activity"/>
    <property type="evidence" value="ECO:0007669"/>
    <property type="project" value="InterPro"/>
</dbReference>
<organism evidence="3 4">
    <name type="scientific">Patella caerulea</name>
    <name type="common">Rayed Mediterranean limpet</name>
    <dbReference type="NCBI Taxonomy" id="87958"/>
    <lineage>
        <taxon>Eukaryota</taxon>
        <taxon>Metazoa</taxon>
        <taxon>Spiralia</taxon>
        <taxon>Lophotrochozoa</taxon>
        <taxon>Mollusca</taxon>
        <taxon>Gastropoda</taxon>
        <taxon>Patellogastropoda</taxon>
        <taxon>Patelloidea</taxon>
        <taxon>Patellidae</taxon>
        <taxon>Patella</taxon>
    </lineage>
</organism>
<dbReference type="Gene3D" id="3.60.10.10">
    <property type="entry name" value="Endonuclease/exonuclease/phosphatase"/>
    <property type="match status" value="1"/>
</dbReference>
<dbReference type="Proteomes" id="UP001347796">
    <property type="component" value="Unassembled WGS sequence"/>
</dbReference>
<dbReference type="SUPFAM" id="SSF56219">
    <property type="entry name" value="DNase I-like"/>
    <property type="match status" value="1"/>
</dbReference>
<evidence type="ECO:0000313" key="4">
    <source>
        <dbReference type="Proteomes" id="UP001347796"/>
    </source>
</evidence>
<dbReference type="PANTHER" id="PTHR14859:SF16">
    <property type="entry name" value="ENDONUCLEASE_EXONUCLEASE_PHOSPHATASE DOMAIN-CONTAINING PROTEIN"/>
    <property type="match status" value="1"/>
</dbReference>
<reference evidence="3 4" key="1">
    <citation type="submission" date="2024-01" db="EMBL/GenBank/DDBJ databases">
        <title>The genome of the rayed Mediterranean limpet Patella caerulea (Linnaeus, 1758).</title>
        <authorList>
            <person name="Anh-Thu Weber A."/>
            <person name="Halstead-Nussloch G."/>
        </authorList>
    </citation>
    <scope>NUCLEOTIDE SEQUENCE [LARGE SCALE GENOMIC DNA]</scope>
    <source>
        <strain evidence="3">AATW-2023a</strain>
        <tissue evidence="3">Whole specimen</tissue>
    </source>
</reference>
<dbReference type="AlphaFoldDB" id="A0AAN8JJZ2"/>
<dbReference type="PANTHER" id="PTHR14859">
    <property type="entry name" value="CALCOFLUOR WHITE HYPERSENSITIVE PROTEIN PRECURSOR"/>
    <property type="match status" value="1"/>
</dbReference>
<comment type="caution">
    <text evidence="3">The sequence shown here is derived from an EMBL/GenBank/DDBJ whole genome shotgun (WGS) entry which is preliminary data.</text>
</comment>
<name>A0AAN8JJZ2_PATCE</name>